<dbReference type="RefSeq" id="WP_160620145.1">
    <property type="nucleotide sequence ID" value="NZ_CP047647.1"/>
</dbReference>
<proteinExistence type="predicted"/>
<organism evidence="1 2">
    <name type="scientific">Hymenobacter busanensis</name>
    <dbReference type="NCBI Taxonomy" id="2607656"/>
    <lineage>
        <taxon>Bacteria</taxon>
        <taxon>Pseudomonadati</taxon>
        <taxon>Bacteroidota</taxon>
        <taxon>Cytophagia</taxon>
        <taxon>Cytophagales</taxon>
        <taxon>Hymenobacteraceae</taxon>
        <taxon>Hymenobacter</taxon>
    </lineage>
</organism>
<dbReference type="EMBL" id="VTWU01000010">
    <property type="protein sequence ID" value="KAA9325349.1"/>
    <property type="molecule type" value="Genomic_DNA"/>
</dbReference>
<comment type="caution">
    <text evidence="1">The sequence shown here is derived from an EMBL/GenBank/DDBJ whole genome shotgun (WGS) entry which is preliminary data.</text>
</comment>
<name>A0A7L4ZWQ6_9BACT</name>
<dbReference type="AlphaFoldDB" id="A0A7L4ZWQ6"/>
<evidence type="ECO:0000313" key="1">
    <source>
        <dbReference type="EMBL" id="KAA9325349.1"/>
    </source>
</evidence>
<protein>
    <submittedName>
        <fullName evidence="1">Uncharacterized protein</fullName>
    </submittedName>
</protein>
<evidence type="ECO:0000313" key="2">
    <source>
        <dbReference type="Proteomes" id="UP000326380"/>
    </source>
</evidence>
<gene>
    <name evidence="1" type="ORF">F0P96_20325</name>
</gene>
<dbReference type="Proteomes" id="UP000326380">
    <property type="component" value="Unassembled WGS sequence"/>
</dbReference>
<reference evidence="1 2" key="1">
    <citation type="submission" date="2019-09" db="EMBL/GenBank/DDBJ databases">
        <title>Genome sequence of Hymenobacter sp. M3.</title>
        <authorList>
            <person name="Srinivasan S."/>
        </authorList>
    </citation>
    <scope>NUCLEOTIDE SEQUENCE [LARGE SCALE GENOMIC DNA]</scope>
    <source>
        <strain evidence="1 2">M3</strain>
    </source>
</reference>
<keyword evidence="2" id="KW-1185">Reference proteome</keyword>
<sequence length="141" mass="15875">MTPSRAFVVQSLIIGLVFASFSTAELWAWYQVSQQPLTDAQIIGNYQTYDRRGQRYFLKLRTASNRAVKDEVSYNLYKETLGRKSFRIRELVGYDTIVHEGETASSLSILGALMGFLLLLCGAVAQVARYQNPEAKANKTI</sequence>
<accession>A0A7L4ZWQ6</accession>